<accession>A0A4Y7RMF9</accession>
<dbReference type="HAMAP" id="MF_00047">
    <property type="entry name" value="Dala_Dala_lig"/>
    <property type="match status" value="1"/>
</dbReference>
<dbReference type="GO" id="GO:0008716">
    <property type="term" value="F:D-alanine-D-alanine ligase activity"/>
    <property type="evidence" value="ECO:0007669"/>
    <property type="project" value="UniProtKB-UniRule"/>
</dbReference>
<evidence type="ECO:0000256" key="8">
    <source>
        <dbReference type="ARBA" id="ARBA00022840"/>
    </source>
</evidence>
<dbReference type="NCBIfam" id="NF002528">
    <property type="entry name" value="PRK01966.1-4"/>
    <property type="match status" value="1"/>
</dbReference>
<comment type="cofactor">
    <cofactor evidence="1">
        <name>Mn(2+)</name>
        <dbReference type="ChEBI" id="CHEBI:29035"/>
    </cofactor>
</comment>
<evidence type="ECO:0000256" key="15">
    <source>
        <dbReference type="PIRSR" id="PIRSR039102-1"/>
    </source>
</evidence>
<dbReference type="InterPro" id="IPR011095">
    <property type="entry name" value="Dala_Dala_lig_C"/>
</dbReference>
<organism evidence="19 20">
    <name type="scientific">Pelotomaculum propionicicum</name>
    <dbReference type="NCBI Taxonomy" id="258475"/>
    <lineage>
        <taxon>Bacteria</taxon>
        <taxon>Bacillati</taxon>
        <taxon>Bacillota</taxon>
        <taxon>Clostridia</taxon>
        <taxon>Eubacteriales</taxon>
        <taxon>Desulfotomaculaceae</taxon>
        <taxon>Pelotomaculum</taxon>
    </lineage>
</organism>
<comment type="subcellular location">
    <subcellularLocation>
        <location evidence="2 14">Cytoplasm</location>
    </subcellularLocation>
</comment>
<dbReference type="InterPro" id="IPR011127">
    <property type="entry name" value="Dala_Dala_lig_N"/>
</dbReference>
<dbReference type="Gene3D" id="3.30.470.20">
    <property type="entry name" value="ATP-grasp fold, B domain"/>
    <property type="match status" value="1"/>
</dbReference>
<evidence type="ECO:0000256" key="9">
    <source>
        <dbReference type="ARBA" id="ARBA00022842"/>
    </source>
</evidence>
<dbReference type="NCBIfam" id="TIGR01205">
    <property type="entry name" value="D_ala_D_alaTIGR"/>
    <property type="match status" value="1"/>
</dbReference>
<keyword evidence="10 14" id="KW-0133">Cell shape</keyword>
<dbReference type="RefSeq" id="WP_134214501.1">
    <property type="nucleotide sequence ID" value="NZ_QFFZ01000034.1"/>
</dbReference>
<feature type="binding site" evidence="16">
    <location>
        <position position="274"/>
    </location>
    <ligand>
        <name>Mg(2+)</name>
        <dbReference type="ChEBI" id="CHEBI:18420"/>
        <label>2</label>
    </ligand>
</feature>
<dbReference type="FunFam" id="3.30.470.20:FF:000008">
    <property type="entry name" value="D-alanine--D-alanine ligase"/>
    <property type="match status" value="1"/>
</dbReference>
<protein>
    <recommendedName>
        <fullName evidence="14">D-alanine--D-alanine ligase</fullName>
        <ecNumber evidence="14">6.3.2.4</ecNumber>
    </recommendedName>
    <alternativeName>
        <fullName evidence="14">D-Ala-D-Ala ligase</fullName>
    </alternativeName>
    <alternativeName>
        <fullName evidence="14">D-alanylalanine synthetase</fullName>
    </alternativeName>
</protein>
<dbReference type="InterPro" id="IPR005905">
    <property type="entry name" value="D_ala_D_ala"/>
</dbReference>
<evidence type="ECO:0000256" key="13">
    <source>
        <dbReference type="ARBA" id="ARBA00023316"/>
    </source>
</evidence>
<dbReference type="PANTHER" id="PTHR23132:SF23">
    <property type="entry name" value="D-ALANINE--D-ALANINE LIGASE B"/>
    <property type="match status" value="1"/>
</dbReference>
<dbReference type="Proteomes" id="UP000297597">
    <property type="component" value="Unassembled WGS sequence"/>
</dbReference>
<dbReference type="SUPFAM" id="SSF56059">
    <property type="entry name" value="Glutathione synthetase ATP-binding domain-like"/>
    <property type="match status" value="1"/>
</dbReference>
<dbReference type="Pfam" id="PF07478">
    <property type="entry name" value="Dala_Dala_lig_C"/>
    <property type="match status" value="1"/>
</dbReference>
<evidence type="ECO:0000256" key="5">
    <source>
        <dbReference type="ARBA" id="ARBA00022598"/>
    </source>
</evidence>
<evidence type="ECO:0000256" key="12">
    <source>
        <dbReference type="ARBA" id="ARBA00023211"/>
    </source>
</evidence>
<dbReference type="InterPro" id="IPR016185">
    <property type="entry name" value="PreATP-grasp_dom_sf"/>
</dbReference>
<comment type="caution">
    <text evidence="19">The sequence shown here is derived from an EMBL/GenBank/DDBJ whole genome shotgun (WGS) entry which is preliminary data.</text>
</comment>
<keyword evidence="9 16" id="KW-0460">Magnesium</keyword>
<dbReference type="EMBL" id="QFFZ01000034">
    <property type="protein sequence ID" value="TEB09996.1"/>
    <property type="molecule type" value="Genomic_DNA"/>
</dbReference>
<evidence type="ECO:0000313" key="19">
    <source>
        <dbReference type="EMBL" id="TEB09996.1"/>
    </source>
</evidence>
<dbReference type="NCBIfam" id="NF002378">
    <property type="entry name" value="PRK01372.1"/>
    <property type="match status" value="1"/>
</dbReference>
<comment type="pathway">
    <text evidence="14">Cell wall biogenesis; peptidoglycan biosynthesis.</text>
</comment>
<dbReference type="GO" id="GO:0046872">
    <property type="term" value="F:metal ion binding"/>
    <property type="evidence" value="ECO:0007669"/>
    <property type="project" value="UniProtKB-KW"/>
</dbReference>
<dbReference type="UniPathway" id="UPA00219"/>
<dbReference type="GO" id="GO:0005737">
    <property type="term" value="C:cytoplasm"/>
    <property type="evidence" value="ECO:0007669"/>
    <property type="project" value="UniProtKB-SubCell"/>
</dbReference>
<evidence type="ECO:0000259" key="18">
    <source>
        <dbReference type="PROSITE" id="PS50975"/>
    </source>
</evidence>
<dbReference type="GO" id="GO:0071555">
    <property type="term" value="P:cell wall organization"/>
    <property type="evidence" value="ECO:0007669"/>
    <property type="project" value="UniProtKB-KW"/>
</dbReference>
<feature type="active site" evidence="15">
    <location>
        <position position="285"/>
    </location>
</feature>
<evidence type="ECO:0000256" key="10">
    <source>
        <dbReference type="ARBA" id="ARBA00022960"/>
    </source>
</evidence>
<keyword evidence="5 14" id="KW-0436">Ligase</keyword>
<evidence type="ECO:0000256" key="1">
    <source>
        <dbReference type="ARBA" id="ARBA00001936"/>
    </source>
</evidence>
<dbReference type="PROSITE" id="PS50975">
    <property type="entry name" value="ATP_GRASP"/>
    <property type="match status" value="1"/>
</dbReference>
<feature type="active site" evidence="15">
    <location>
        <position position="151"/>
    </location>
</feature>
<dbReference type="PROSITE" id="PS00843">
    <property type="entry name" value="DALA_DALA_LIGASE_1"/>
    <property type="match status" value="1"/>
</dbReference>
<feature type="active site" evidence="15">
    <location>
        <position position="15"/>
    </location>
</feature>
<evidence type="ECO:0000256" key="4">
    <source>
        <dbReference type="ARBA" id="ARBA00022490"/>
    </source>
</evidence>
<feature type="domain" description="ATP-grasp" evidence="18">
    <location>
        <begin position="101"/>
        <end position="307"/>
    </location>
</feature>
<comment type="catalytic activity">
    <reaction evidence="14">
        <text>2 D-alanine + ATP = D-alanyl-D-alanine + ADP + phosphate + H(+)</text>
        <dbReference type="Rhea" id="RHEA:11224"/>
        <dbReference type="ChEBI" id="CHEBI:15378"/>
        <dbReference type="ChEBI" id="CHEBI:30616"/>
        <dbReference type="ChEBI" id="CHEBI:43474"/>
        <dbReference type="ChEBI" id="CHEBI:57416"/>
        <dbReference type="ChEBI" id="CHEBI:57822"/>
        <dbReference type="ChEBI" id="CHEBI:456216"/>
        <dbReference type="EC" id="6.3.2.4"/>
    </reaction>
</comment>
<sequence>MAPKIGVLMGGTSSERDVSLRTGDAVYKALVTKGYTAVKIDVGPDLVERIKEAGIDLAFLALHGKYGEDGCIQGLLEVLGLPYTGSGVLASALAMNKIATKKIILFEGLPTPLFKTIKRREAREAGLELMADRIYQEMGLPLVVKAPTQGSTIGISFVQRREALAGALELAFKYDPEALVEQFIEGIEITAAVLGNDNPVALPLIEIVTATGVYDYETKYTAGLSDHIIPPRIPEERQDFIKDLAVRTYKALGCRGLARVDFIMDRGGSPYILEVNTIPGMTATSLFPDAAKAAGIEFPDLIEKLLNLSMEKD</sequence>
<dbReference type="OrthoDB" id="9813261at2"/>
<dbReference type="InterPro" id="IPR011761">
    <property type="entry name" value="ATP-grasp"/>
</dbReference>
<dbReference type="PANTHER" id="PTHR23132">
    <property type="entry name" value="D-ALANINE--D-ALANINE LIGASE"/>
    <property type="match status" value="1"/>
</dbReference>
<dbReference type="InterPro" id="IPR013815">
    <property type="entry name" value="ATP_grasp_subdomain_1"/>
</dbReference>
<keyword evidence="7 17" id="KW-0547">Nucleotide-binding</keyword>
<dbReference type="EC" id="6.3.2.4" evidence="14"/>
<dbReference type="Gene3D" id="3.30.1490.20">
    <property type="entry name" value="ATP-grasp fold, A domain"/>
    <property type="match status" value="1"/>
</dbReference>
<proteinExistence type="inferred from homology"/>
<evidence type="ECO:0000256" key="11">
    <source>
        <dbReference type="ARBA" id="ARBA00022984"/>
    </source>
</evidence>
<keyword evidence="12 16" id="KW-0464">Manganese</keyword>
<evidence type="ECO:0000256" key="2">
    <source>
        <dbReference type="ARBA" id="ARBA00004496"/>
    </source>
</evidence>
<keyword evidence="13 14" id="KW-0961">Cell wall biogenesis/degradation</keyword>
<evidence type="ECO:0000256" key="17">
    <source>
        <dbReference type="PROSITE-ProRule" id="PRU00409"/>
    </source>
</evidence>
<comment type="cofactor">
    <cofactor evidence="16">
        <name>Mg(2+)</name>
        <dbReference type="ChEBI" id="CHEBI:18420"/>
    </cofactor>
    <cofactor evidence="16">
        <name>Mn(2+)</name>
        <dbReference type="ChEBI" id="CHEBI:29035"/>
    </cofactor>
    <text evidence="16">Binds 2 magnesium or manganese ions per subunit.</text>
</comment>
<dbReference type="AlphaFoldDB" id="A0A4Y7RMF9"/>
<keyword evidence="11 14" id="KW-0573">Peptidoglycan synthesis</keyword>
<keyword evidence="6 16" id="KW-0479">Metal-binding</keyword>
<evidence type="ECO:0000256" key="3">
    <source>
        <dbReference type="ARBA" id="ARBA00010871"/>
    </source>
</evidence>
<keyword evidence="4 14" id="KW-0963">Cytoplasm</keyword>
<comment type="similarity">
    <text evidence="3 14">Belongs to the D-alanine--D-alanine ligase family.</text>
</comment>
<feature type="binding site" evidence="16">
    <location>
        <position position="274"/>
    </location>
    <ligand>
        <name>Mg(2+)</name>
        <dbReference type="ChEBI" id="CHEBI:18420"/>
        <label>1</label>
    </ligand>
</feature>
<keyword evidence="20" id="KW-1185">Reference proteome</keyword>
<evidence type="ECO:0000256" key="14">
    <source>
        <dbReference type="HAMAP-Rule" id="MF_00047"/>
    </source>
</evidence>
<evidence type="ECO:0000256" key="6">
    <source>
        <dbReference type="ARBA" id="ARBA00022723"/>
    </source>
</evidence>
<dbReference type="GO" id="GO:0009252">
    <property type="term" value="P:peptidoglycan biosynthetic process"/>
    <property type="evidence" value="ECO:0007669"/>
    <property type="project" value="UniProtKB-UniRule"/>
</dbReference>
<dbReference type="GO" id="GO:0008360">
    <property type="term" value="P:regulation of cell shape"/>
    <property type="evidence" value="ECO:0007669"/>
    <property type="project" value="UniProtKB-KW"/>
</dbReference>
<dbReference type="PIRSF" id="PIRSF039102">
    <property type="entry name" value="Ddl/VanB"/>
    <property type="match status" value="1"/>
</dbReference>
<dbReference type="Pfam" id="PF01820">
    <property type="entry name" value="Dala_Dala_lig_N"/>
    <property type="match status" value="1"/>
</dbReference>
<comment type="function">
    <text evidence="14">Cell wall formation.</text>
</comment>
<dbReference type="InterPro" id="IPR000291">
    <property type="entry name" value="D-Ala_lig_Van_CS"/>
</dbReference>
<evidence type="ECO:0000256" key="7">
    <source>
        <dbReference type="ARBA" id="ARBA00022741"/>
    </source>
</evidence>
<evidence type="ECO:0000256" key="16">
    <source>
        <dbReference type="PIRSR" id="PIRSR039102-3"/>
    </source>
</evidence>
<dbReference type="SUPFAM" id="SSF52440">
    <property type="entry name" value="PreATP-grasp domain"/>
    <property type="match status" value="1"/>
</dbReference>
<dbReference type="Gene3D" id="3.40.50.20">
    <property type="match status" value="1"/>
</dbReference>
<reference evidence="19 20" key="1">
    <citation type="journal article" date="2018" name="Environ. Microbiol.">
        <title>Novel energy conservation strategies and behaviour of Pelotomaculum schinkii driving syntrophic propionate catabolism.</title>
        <authorList>
            <person name="Hidalgo-Ahumada C.A.P."/>
            <person name="Nobu M.K."/>
            <person name="Narihiro T."/>
            <person name="Tamaki H."/>
            <person name="Liu W.T."/>
            <person name="Kamagata Y."/>
            <person name="Stams A.J.M."/>
            <person name="Imachi H."/>
            <person name="Sousa D.Z."/>
        </authorList>
    </citation>
    <scope>NUCLEOTIDE SEQUENCE [LARGE SCALE GENOMIC DNA]</scope>
    <source>
        <strain evidence="19 20">MGP</strain>
    </source>
</reference>
<feature type="binding site" evidence="16">
    <location>
        <position position="261"/>
    </location>
    <ligand>
        <name>Mg(2+)</name>
        <dbReference type="ChEBI" id="CHEBI:18420"/>
        <label>1</label>
    </ligand>
</feature>
<keyword evidence="8 17" id="KW-0067">ATP-binding</keyword>
<gene>
    <name evidence="19" type="primary">ddlB</name>
    <name evidence="14" type="synonym">ddl</name>
    <name evidence="19" type="ORF">Pmgp_02691</name>
</gene>
<dbReference type="GO" id="GO:0005524">
    <property type="term" value="F:ATP binding"/>
    <property type="evidence" value="ECO:0007669"/>
    <property type="project" value="UniProtKB-UniRule"/>
</dbReference>
<evidence type="ECO:0000313" key="20">
    <source>
        <dbReference type="Proteomes" id="UP000297597"/>
    </source>
</evidence>
<dbReference type="PROSITE" id="PS00844">
    <property type="entry name" value="DALA_DALA_LIGASE_2"/>
    <property type="match status" value="1"/>
</dbReference>
<feature type="binding site" evidence="16">
    <location>
        <position position="276"/>
    </location>
    <ligand>
        <name>Mg(2+)</name>
        <dbReference type="ChEBI" id="CHEBI:18420"/>
        <label>2</label>
    </ligand>
</feature>
<name>A0A4Y7RMF9_9FIRM</name>